<gene>
    <name evidence="1" type="ORF">CWO92_22110</name>
</gene>
<dbReference type="EMBL" id="PIQO01000026">
    <property type="protein sequence ID" value="PKR82887.1"/>
    <property type="molecule type" value="Genomic_DNA"/>
</dbReference>
<keyword evidence="2" id="KW-1185">Reference proteome</keyword>
<name>A0A2N3LEB4_9BACI</name>
<dbReference type="RefSeq" id="WP_101356375.1">
    <property type="nucleotide sequence ID" value="NZ_PIQO01000026.1"/>
</dbReference>
<proteinExistence type="predicted"/>
<evidence type="ECO:0000313" key="2">
    <source>
        <dbReference type="Proteomes" id="UP000233440"/>
    </source>
</evidence>
<comment type="caution">
    <text evidence="1">The sequence shown here is derived from an EMBL/GenBank/DDBJ whole genome shotgun (WGS) entry which is preliminary data.</text>
</comment>
<evidence type="ECO:0000313" key="1">
    <source>
        <dbReference type="EMBL" id="PKR82887.1"/>
    </source>
</evidence>
<reference evidence="1 2" key="1">
    <citation type="submission" date="2017-11" db="EMBL/GenBank/DDBJ databases">
        <title>Bacillus camelliae sp. nov., isolated from pu'er tea.</title>
        <authorList>
            <person name="Niu L."/>
        </authorList>
    </citation>
    <scope>NUCLEOTIDE SEQUENCE [LARGE SCALE GENOMIC DNA]</scope>
    <source>
        <strain evidence="1 2">7578-1</strain>
    </source>
</reference>
<accession>A0A2N3LEB4</accession>
<protein>
    <submittedName>
        <fullName evidence="1">Uncharacterized protein</fullName>
    </submittedName>
</protein>
<sequence>MEDYKSKISDIEDICKLWTGLYMDGNSAMSRVAEIIKTKYKIVENVAFTDNKGNDIFKVDKAMIKISEK</sequence>
<organism evidence="1 2">
    <name type="scientific">Heyndrickxia camelliae</name>
    <dbReference type="NCBI Taxonomy" id="1707093"/>
    <lineage>
        <taxon>Bacteria</taxon>
        <taxon>Bacillati</taxon>
        <taxon>Bacillota</taxon>
        <taxon>Bacilli</taxon>
        <taxon>Bacillales</taxon>
        <taxon>Bacillaceae</taxon>
        <taxon>Heyndrickxia</taxon>
    </lineage>
</organism>
<dbReference type="AlphaFoldDB" id="A0A2N3LEB4"/>
<dbReference type="Proteomes" id="UP000233440">
    <property type="component" value="Unassembled WGS sequence"/>
</dbReference>